<evidence type="ECO:0000256" key="1">
    <source>
        <dbReference type="ARBA" id="ARBA00022555"/>
    </source>
</evidence>
<dbReference type="InterPro" id="IPR002547">
    <property type="entry name" value="tRNA-bd_dom"/>
</dbReference>
<dbReference type="NCBIfam" id="NF007494">
    <property type="entry name" value="PRK10089.1-3"/>
    <property type="match status" value="1"/>
</dbReference>
<dbReference type="FunFam" id="2.40.50.140:FF:000165">
    <property type="entry name" value="Chaperone CsaA"/>
    <property type="match status" value="1"/>
</dbReference>
<evidence type="ECO:0000256" key="3">
    <source>
        <dbReference type="PROSITE-ProRule" id="PRU00209"/>
    </source>
</evidence>
<organism evidence="5 6">
    <name type="scientific">Zavarzinia aquatilis</name>
    <dbReference type="NCBI Taxonomy" id="2211142"/>
    <lineage>
        <taxon>Bacteria</taxon>
        <taxon>Pseudomonadati</taxon>
        <taxon>Pseudomonadota</taxon>
        <taxon>Alphaproteobacteria</taxon>
        <taxon>Rhodospirillales</taxon>
        <taxon>Zavarziniaceae</taxon>
        <taxon>Zavarzinia</taxon>
    </lineage>
</organism>
<proteinExistence type="predicted"/>
<accession>A0A317EI41</accession>
<dbReference type="InterPro" id="IPR012340">
    <property type="entry name" value="NA-bd_OB-fold"/>
</dbReference>
<dbReference type="CDD" id="cd02798">
    <property type="entry name" value="tRNA_bind_CsaA"/>
    <property type="match status" value="1"/>
</dbReference>
<keyword evidence="1 3" id="KW-0820">tRNA-binding</keyword>
<dbReference type="EMBL" id="QGLE01000001">
    <property type="protein sequence ID" value="PWR25994.1"/>
    <property type="molecule type" value="Genomic_DNA"/>
</dbReference>
<dbReference type="PANTHER" id="PTHR11586:SF37">
    <property type="entry name" value="TRNA-BINDING DOMAIN-CONTAINING PROTEIN"/>
    <property type="match status" value="1"/>
</dbReference>
<feature type="domain" description="TRNA-binding" evidence="4">
    <location>
        <begin position="17"/>
        <end position="121"/>
    </location>
</feature>
<evidence type="ECO:0000259" key="4">
    <source>
        <dbReference type="PROSITE" id="PS50886"/>
    </source>
</evidence>
<dbReference type="Proteomes" id="UP000245461">
    <property type="component" value="Unassembled WGS sequence"/>
</dbReference>
<protein>
    <submittedName>
        <fullName evidence="5">tRNA-binding protein</fullName>
    </submittedName>
</protein>
<dbReference type="AlphaFoldDB" id="A0A317EI41"/>
<sequence>MPADQQSTSTELASFDEFLKLDIRAGTIVAAEAFPAARKPAYKLTVDFGPQIGLRRSSAQITVHYTPESLIGRRVLGVVNFPPRQIGPFISEVLVLGLPDETGAVVLVTPERDVPNGGRLF</sequence>
<dbReference type="NCBIfam" id="TIGR02222">
    <property type="entry name" value="chap_CsaA"/>
    <property type="match status" value="1"/>
</dbReference>
<name>A0A317EI41_9PROT</name>
<dbReference type="InterPro" id="IPR051270">
    <property type="entry name" value="Tyrosine-tRNA_ligase_regulator"/>
</dbReference>
<evidence type="ECO:0000256" key="2">
    <source>
        <dbReference type="ARBA" id="ARBA00022884"/>
    </source>
</evidence>
<keyword evidence="2 3" id="KW-0694">RNA-binding</keyword>
<reference evidence="5 6" key="1">
    <citation type="submission" date="2018-05" db="EMBL/GenBank/DDBJ databases">
        <title>Zavarzinia sp. HR-AS.</title>
        <authorList>
            <person name="Lee Y."/>
            <person name="Jeon C.O."/>
        </authorList>
    </citation>
    <scope>NUCLEOTIDE SEQUENCE [LARGE SCALE GENOMIC DNA]</scope>
    <source>
        <strain evidence="5 6">HR-AS</strain>
    </source>
</reference>
<comment type="caution">
    <text evidence="5">The sequence shown here is derived from an EMBL/GenBank/DDBJ whole genome shotgun (WGS) entry which is preliminary data.</text>
</comment>
<dbReference type="OrthoDB" id="9794564at2"/>
<dbReference type="Pfam" id="PF01588">
    <property type="entry name" value="tRNA_bind"/>
    <property type="match status" value="1"/>
</dbReference>
<dbReference type="InterPro" id="IPR008231">
    <property type="entry name" value="CsaA"/>
</dbReference>
<dbReference type="PANTHER" id="PTHR11586">
    <property type="entry name" value="TRNA-AMINOACYLATION COFACTOR ARC1 FAMILY MEMBER"/>
    <property type="match status" value="1"/>
</dbReference>
<gene>
    <name evidence="5" type="ORF">DKG74_03335</name>
</gene>
<keyword evidence="6" id="KW-1185">Reference proteome</keyword>
<dbReference type="GO" id="GO:0000049">
    <property type="term" value="F:tRNA binding"/>
    <property type="evidence" value="ECO:0007669"/>
    <property type="project" value="UniProtKB-UniRule"/>
</dbReference>
<dbReference type="NCBIfam" id="NF007495">
    <property type="entry name" value="PRK10089.1-4"/>
    <property type="match status" value="1"/>
</dbReference>
<evidence type="ECO:0000313" key="6">
    <source>
        <dbReference type="Proteomes" id="UP000245461"/>
    </source>
</evidence>
<dbReference type="RefSeq" id="WP_109902537.1">
    <property type="nucleotide sequence ID" value="NZ_QGLE01000001.1"/>
</dbReference>
<dbReference type="SUPFAM" id="SSF50249">
    <property type="entry name" value="Nucleic acid-binding proteins"/>
    <property type="match status" value="1"/>
</dbReference>
<evidence type="ECO:0000313" key="5">
    <source>
        <dbReference type="EMBL" id="PWR25994.1"/>
    </source>
</evidence>
<dbReference type="PROSITE" id="PS50886">
    <property type="entry name" value="TRBD"/>
    <property type="match status" value="1"/>
</dbReference>
<dbReference type="Gene3D" id="2.40.50.140">
    <property type="entry name" value="Nucleic acid-binding proteins"/>
    <property type="match status" value="1"/>
</dbReference>